<comment type="caution">
    <text evidence="4">The sequence shown here is derived from an EMBL/GenBank/DDBJ whole genome shotgun (WGS) entry which is preliminary data.</text>
</comment>
<dbReference type="AlphaFoldDB" id="A0A2T9YMS6"/>
<dbReference type="InterPro" id="IPR052072">
    <property type="entry name" value="Vascular_dev_regulator"/>
</dbReference>
<feature type="compositionally biased region" description="Low complexity" evidence="2">
    <location>
        <begin position="29"/>
        <end position="38"/>
    </location>
</feature>
<dbReference type="Pfam" id="PF12796">
    <property type="entry name" value="Ank_2"/>
    <property type="match status" value="1"/>
</dbReference>
<dbReference type="Proteomes" id="UP000245383">
    <property type="component" value="Unassembled WGS sequence"/>
</dbReference>
<evidence type="ECO:0000259" key="3">
    <source>
        <dbReference type="PROSITE" id="PS51126"/>
    </source>
</evidence>
<reference evidence="4 5" key="1">
    <citation type="journal article" date="2018" name="MBio">
        <title>Comparative Genomics Reveals the Core Gene Toolbox for the Fungus-Insect Symbiosis.</title>
        <authorList>
            <person name="Wang Y."/>
            <person name="Stata M."/>
            <person name="Wang W."/>
            <person name="Stajich J.E."/>
            <person name="White M.M."/>
            <person name="Moncalvo J.M."/>
        </authorList>
    </citation>
    <scope>NUCLEOTIDE SEQUENCE [LARGE SCALE GENOMIC DNA]</scope>
    <source>
        <strain evidence="4 5">SWE-8-4</strain>
    </source>
</reference>
<organism evidence="4 5">
    <name type="scientific">Smittium simulii</name>
    <dbReference type="NCBI Taxonomy" id="133385"/>
    <lineage>
        <taxon>Eukaryota</taxon>
        <taxon>Fungi</taxon>
        <taxon>Fungi incertae sedis</taxon>
        <taxon>Zoopagomycota</taxon>
        <taxon>Kickxellomycotina</taxon>
        <taxon>Harpellomycetes</taxon>
        <taxon>Harpellales</taxon>
        <taxon>Legeriomycetaceae</taxon>
        <taxon>Smittium</taxon>
    </lineage>
</organism>
<feature type="repeat" description="ANK" evidence="1">
    <location>
        <begin position="130"/>
        <end position="162"/>
    </location>
</feature>
<dbReference type="PROSITE" id="PS50088">
    <property type="entry name" value="ANK_REPEAT"/>
    <property type="match status" value="2"/>
</dbReference>
<feature type="compositionally biased region" description="Low complexity" evidence="2">
    <location>
        <begin position="909"/>
        <end position="934"/>
    </location>
</feature>
<evidence type="ECO:0000313" key="4">
    <source>
        <dbReference type="EMBL" id="PVU93638.1"/>
    </source>
</evidence>
<feature type="compositionally biased region" description="Polar residues" evidence="2">
    <location>
        <begin position="42"/>
        <end position="59"/>
    </location>
</feature>
<dbReference type="Gene3D" id="1.25.40.20">
    <property type="entry name" value="Ankyrin repeat-containing domain"/>
    <property type="match status" value="1"/>
</dbReference>
<feature type="compositionally biased region" description="Polar residues" evidence="2">
    <location>
        <begin position="1035"/>
        <end position="1045"/>
    </location>
</feature>
<dbReference type="SMART" id="SM01132">
    <property type="entry name" value="DIL"/>
    <property type="match status" value="1"/>
</dbReference>
<keyword evidence="5" id="KW-1185">Reference proteome</keyword>
<feature type="domain" description="Dilute" evidence="3">
    <location>
        <begin position="397"/>
        <end position="771"/>
    </location>
</feature>
<feature type="compositionally biased region" description="Polar residues" evidence="2">
    <location>
        <begin position="529"/>
        <end position="561"/>
    </location>
</feature>
<feature type="region of interest" description="Disordered" evidence="2">
    <location>
        <begin position="515"/>
        <end position="561"/>
    </location>
</feature>
<dbReference type="InterPro" id="IPR002710">
    <property type="entry name" value="Dilute_dom"/>
</dbReference>
<feature type="repeat" description="ANK" evidence="1">
    <location>
        <begin position="163"/>
        <end position="195"/>
    </location>
</feature>
<dbReference type="PROSITE" id="PS51126">
    <property type="entry name" value="DILUTE"/>
    <property type="match status" value="1"/>
</dbReference>
<dbReference type="OrthoDB" id="426293at2759"/>
<dbReference type="InterPro" id="IPR036770">
    <property type="entry name" value="Ankyrin_rpt-contain_sf"/>
</dbReference>
<sequence>MLFKLNPQNSKRIDSQSTQVNTDLPFPISSSKTTLTLKRSGKQSQNPSPTNSDSATDPKSTLIHTNLANMVLDEDFYIVGDNSLSLEQKKLKLNQIFVKAAIENDLERLQSLWSKWSPAGWLDIDFKDEDSITSLIHASFSGNYEAVKFILECGAKVNLANSSGWTALMWAVNNDCENIVKILLENGASLDAKSLKGYTAMSIASVHRPLEKINSTKESSNSPDNVNFSLSVDSSFSDYSNNTLENKIDSSLDKTHFSNIQSIKKVNRHSKVFELLQGSNLRNSSSTNIQSLDPTLAPLHTKNINSSFSPLSSPLKNAFAEPLDQDHIPDFNWDTVLPNQMYVVPVNGLGKFLLDLVSNFESSIATTIKKNSNFDFASLIFFAVRFISTLEDDTLLDEFLQQIVATFISAASRSKDNIDYLAYYYSNTQILYYFLLREPNLSSKTDLARDRLSSILVSIYFMFSEALRDVLEKYIDEGLLDYAKDSSLFENVVFEKEQTQSSIFQLFRAKNSESQSQSPVGVSGRPLQRSMSTRMPRQKPSNSTVESPSKKASLNSDSSNANRRSLFFGKIGTSNDPTNFNKSHFGFKSSIDNLNLKRSGFYNSITLDSTSEQSTQFTPTFVIHTITKYANILMENYIYPSLISSFVLQSLYYISAEMFNRVLTTKEFCCRSRALQIRMNLTVLEDWLGSTNFLKTNTIKHKIFSPLIELLQMLQVLTSLSDLSSFVETIQCFNYLNILHLDTIIKNYRYEIGEKKICPQIICYVQPSAKKIKELQIDQKKDNSLKHASLFDFGEVKDKLSYYDSLNNNSSFDYPNKNSYSESASITSQSFNNSSDLSHYNRPHGQNSINNSLNSTTNYHSIFGVKISSDVSSNHRAYDRYEGPSSAIKSRARHQISLAEILTFDSKTKSNAQSQTTSNSRNSTENSNSINSASDYDTGELKIQHEAPKISRYNAKNAQSSNLVLSSFLDNLAVDPADDVLSLKNSYDLFDSSFIEIPEFPNITSQLIYWKNIRTKPNLPIIVNIKKGYNSSREMLNTPISSQEGNKPEVSDSAKSDGVSATSTPKANLISPDNNLLPTKPSIADDIYSNIDLIPLLPNMISSEF</sequence>
<dbReference type="EMBL" id="MBFR01000122">
    <property type="protein sequence ID" value="PVU93638.1"/>
    <property type="molecule type" value="Genomic_DNA"/>
</dbReference>
<dbReference type="PANTHER" id="PTHR16027">
    <property type="entry name" value="DILUTE DOMAIN-CONTAINING PROTEIN YPR089W"/>
    <property type="match status" value="1"/>
</dbReference>
<feature type="region of interest" description="Disordered" evidence="2">
    <location>
        <begin position="1035"/>
        <end position="1075"/>
    </location>
</feature>
<feature type="compositionally biased region" description="Polar residues" evidence="2">
    <location>
        <begin position="1059"/>
        <end position="1075"/>
    </location>
</feature>
<dbReference type="PANTHER" id="PTHR16027:SF6">
    <property type="entry name" value="DILUTE DOMAIN-CONTAINING PROTEIN"/>
    <property type="match status" value="1"/>
</dbReference>
<feature type="compositionally biased region" description="Basic and acidic residues" evidence="2">
    <location>
        <begin position="1046"/>
        <end position="1055"/>
    </location>
</feature>
<protein>
    <recommendedName>
        <fullName evidence="3">Dilute domain-containing protein</fullName>
    </recommendedName>
</protein>
<feature type="region of interest" description="Disordered" evidence="2">
    <location>
        <begin position="908"/>
        <end position="938"/>
    </location>
</feature>
<evidence type="ECO:0000256" key="2">
    <source>
        <dbReference type="SAM" id="MobiDB-lite"/>
    </source>
</evidence>
<keyword evidence="1" id="KW-0040">ANK repeat</keyword>
<evidence type="ECO:0000313" key="5">
    <source>
        <dbReference type="Proteomes" id="UP000245383"/>
    </source>
</evidence>
<accession>A0A2T9YMS6</accession>
<dbReference type="STRING" id="133385.A0A2T9YMS6"/>
<name>A0A2T9YMS6_9FUNG</name>
<dbReference type="SMART" id="SM00248">
    <property type="entry name" value="ANK"/>
    <property type="match status" value="2"/>
</dbReference>
<evidence type="ECO:0000256" key="1">
    <source>
        <dbReference type="PROSITE-ProRule" id="PRU00023"/>
    </source>
</evidence>
<dbReference type="GO" id="GO:0051020">
    <property type="term" value="F:GTPase binding"/>
    <property type="evidence" value="ECO:0007669"/>
    <property type="project" value="TreeGrafter"/>
</dbReference>
<proteinExistence type="predicted"/>
<dbReference type="Pfam" id="PF01843">
    <property type="entry name" value="DIL"/>
    <property type="match status" value="1"/>
</dbReference>
<dbReference type="InterPro" id="IPR002110">
    <property type="entry name" value="Ankyrin_rpt"/>
</dbReference>
<feature type="compositionally biased region" description="Polar residues" evidence="2">
    <location>
        <begin position="1"/>
        <end position="22"/>
    </location>
</feature>
<dbReference type="SUPFAM" id="SSF48403">
    <property type="entry name" value="Ankyrin repeat"/>
    <property type="match status" value="1"/>
</dbReference>
<gene>
    <name evidence="4" type="ORF">BB561_003133</name>
</gene>
<feature type="region of interest" description="Disordered" evidence="2">
    <location>
        <begin position="1"/>
        <end position="59"/>
    </location>
</feature>
<feature type="region of interest" description="Disordered" evidence="2">
    <location>
        <begin position="831"/>
        <end position="853"/>
    </location>
</feature>
<dbReference type="PROSITE" id="PS50297">
    <property type="entry name" value="ANK_REP_REGION"/>
    <property type="match status" value="1"/>
</dbReference>